<dbReference type="Pfam" id="PF00106">
    <property type="entry name" value="adh_short"/>
    <property type="match status" value="1"/>
</dbReference>
<accession>A0A0C3GT32</accession>
<evidence type="ECO:0000256" key="3">
    <source>
        <dbReference type="RuleBase" id="RU000363"/>
    </source>
</evidence>
<dbReference type="Proteomes" id="UP000054321">
    <property type="component" value="Unassembled WGS sequence"/>
</dbReference>
<dbReference type="EMBL" id="KN832889">
    <property type="protein sequence ID" value="KIM94549.1"/>
    <property type="molecule type" value="Genomic_DNA"/>
</dbReference>
<dbReference type="PANTHER" id="PTHR24320:SF272">
    <property type="entry name" value="NAD(P)-BINDING ROSSMANN-FOLD SUPERFAMILY PROTEIN"/>
    <property type="match status" value="1"/>
</dbReference>
<evidence type="ECO:0000256" key="2">
    <source>
        <dbReference type="ARBA" id="ARBA00023002"/>
    </source>
</evidence>
<dbReference type="Gene3D" id="3.40.50.720">
    <property type="entry name" value="NAD(P)-binding Rossmann-like Domain"/>
    <property type="match status" value="1"/>
</dbReference>
<organism evidence="6 7">
    <name type="scientific">Oidiodendron maius (strain Zn)</name>
    <dbReference type="NCBI Taxonomy" id="913774"/>
    <lineage>
        <taxon>Eukaryota</taxon>
        <taxon>Fungi</taxon>
        <taxon>Dikarya</taxon>
        <taxon>Ascomycota</taxon>
        <taxon>Pezizomycotina</taxon>
        <taxon>Leotiomycetes</taxon>
        <taxon>Leotiomycetes incertae sedis</taxon>
        <taxon>Myxotrichaceae</taxon>
        <taxon>Oidiodendron</taxon>
    </lineage>
</organism>
<protein>
    <recommendedName>
        <fullName evidence="8">NAD(P)-binding protein</fullName>
    </recommendedName>
</protein>
<dbReference type="GO" id="GO:0016491">
    <property type="term" value="F:oxidoreductase activity"/>
    <property type="evidence" value="ECO:0007669"/>
    <property type="project" value="UniProtKB-KW"/>
</dbReference>
<dbReference type="InParanoid" id="A0A0C3GT32"/>
<keyword evidence="4" id="KW-0175">Coiled coil</keyword>
<feature type="coiled-coil region" evidence="4">
    <location>
        <begin position="92"/>
        <end position="126"/>
    </location>
</feature>
<dbReference type="OrthoDB" id="191139at2759"/>
<keyword evidence="2" id="KW-0560">Oxidoreductase</keyword>
<proteinExistence type="inferred from homology"/>
<evidence type="ECO:0008006" key="8">
    <source>
        <dbReference type="Google" id="ProtNLM"/>
    </source>
</evidence>
<evidence type="ECO:0000313" key="7">
    <source>
        <dbReference type="Proteomes" id="UP000054321"/>
    </source>
</evidence>
<comment type="similarity">
    <text evidence="1 3">Belongs to the short-chain dehydrogenases/reductases (SDR) family.</text>
</comment>
<reference evidence="7" key="2">
    <citation type="submission" date="2015-01" db="EMBL/GenBank/DDBJ databases">
        <title>Evolutionary Origins and Diversification of the Mycorrhizal Mutualists.</title>
        <authorList>
            <consortium name="DOE Joint Genome Institute"/>
            <consortium name="Mycorrhizal Genomics Consortium"/>
            <person name="Kohler A."/>
            <person name="Kuo A."/>
            <person name="Nagy L.G."/>
            <person name="Floudas D."/>
            <person name="Copeland A."/>
            <person name="Barry K.W."/>
            <person name="Cichocki N."/>
            <person name="Veneault-Fourrey C."/>
            <person name="LaButti K."/>
            <person name="Lindquist E.A."/>
            <person name="Lipzen A."/>
            <person name="Lundell T."/>
            <person name="Morin E."/>
            <person name="Murat C."/>
            <person name="Riley R."/>
            <person name="Ohm R."/>
            <person name="Sun H."/>
            <person name="Tunlid A."/>
            <person name="Henrissat B."/>
            <person name="Grigoriev I.V."/>
            <person name="Hibbett D.S."/>
            <person name="Martin F."/>
        </authorList>
    </citation>
    <scope>NUCLEOTIDE SEQUENCE [LARGE SCALE GENOMIC DNA]</scope>
    <source>
        <strain evidence="7">Zn</strain>
    </source>
</reference>
<evidence type="ECO:0000256" key="5">
    <source>
        <dbReference type="SAM" id="MobiDB-lite"/>
    </source>
</evidence>
<dbReference type="SUPFAM" id="SSF51735">
    <property type="entry name" value="NAD(P)-binding Rossmann-fold domains"/>
    <property type="match status" value="1"/>
</dbReference>
<dbReference type="STRING" id="913774.A0A0C3GT32"/>
<name>A0A0C3GT32_OIDMZ</name>
<feature type="compositionally biased region" description="Basic and acidic residues" evidence="5">
    <location>
        <begin position="1"/>
        <end position="18"/>
    </location>
</feature>
<evidence type="ECO:0000313" key="6">
    <source>
        <dbReference type="EMBL" id="KIM94549.1"/>
    </source>
</evidence>
<evidence type="ECO:0000256" key="4">
    <source>
        <dbReference type="SAM" id="Coils"/>
    </source>
</evidence>
<dbReference type="HOGENOM" id="CLU_010194_44_0_1"/>
<evidence type="ECO:0000256" key="1">
    <source>
        <dbReference type="ARBA" id="ARBA00006484"/>
    </source>
</evidence>
<keyword evidence="7" id="KW-1185">Reference proteome</keyword>
<feature type="region of interest" description="Disordered" evidence="5">
    <location>
        <begin position="1"/>
        <end position="21"/>
    </location>
</feature>
<gene>
    <name evidence="6" type="ORF">OIDMADRAFT_45558</name>
</gene>
<dbReference type="PRINTS" id="PR00081">
    <property type="entry name" value="GDHRDH"/>
</dbReference>
<dbReference type="InterPro" id="IPR002347">
    <property type="entry name" value="SDR_fam"/>
</dbReference>
<dbReference type="AlphaFoldDB" id="A0A0C3GT32"/>
<dbReference type="PANTHER" id="PTHR24320">
    <property type="entry name" value="RETINOL DEHYDROGENASE"/>
    <property type="match status" value="1"/>
</dbReference>
<dbReference type="PRINTS" id="PR00080">
    <property type="entry name" value="SDRFAMILY"/>
</dbReference>
<dbReference type="InterPro" id="IPR036291">
    <property type="entry name" value="NAD(P)-bd_dom_sf"/>
</dbReference>
<sequence>MNRYADAHASRNGPEDSRPSALQVVQDEANDRAARNNPLPNLVIIITGATSGIGFETAKALYHTGARILITARDAEKGQEAIQKIQESVPYKNKAKNNIEAIVMELDSLESVRSAAEEILRRVERVNILINNAGVARVPFRQTRDGFEQHWGINYAGHFFLTHELLPVLIKSSSPNFASRIVNITNTGHRLFLSHLQDRNFERTKYEPFSAYSTSKLAIIYHSNYIDRHFSLHGVHAVAVHPGTIRDTNMINSLDNERVSFDEIAGYREELKSVSQGAATTVWAAISSSKTRVPENDDLLWEETRKDLAIEEKLV</sequence>
<reference evidence="6 7" key="1">
    <citation type="submission" date="2014-04" db="EMBL/GenBank/DDBJ databases">
        <authorList>
            <consortium name="DOE Joint Genome Institute"/>
            <person name="Kuo A."/>
            <person name="Martino E."/>
            <person name="Perotto S."/>
            <person name="Kohler A."/>
            <person name="Nagy L.G."/>
            <person name="Floudas D."/>
            <person name="Copeland A."/>
            <person name="Barry K.W."/>
            <person name="Cichocki N."/>
            <person name="Veneault-Fourrey C."/>
            <person name="LaButti K."/>
            <person name="Lindquist E.A."/>
            <person name="Lipzen A."/>
            <person name="Lundell T."/>
            <person name="Morin E."/>
            <person name="Murat C."/>
            <person name="Sun H."/>
            <person name="Tunlid A."/>
            <person name="Henrissat B."/>
            <person name="Grigoriev I.V."/>
            <person name="Hibbett D.S."/>
            <person name="Martin F."/>
            <person name="Nordberg H.P."/>
            <person name="Cantor M.N."/>
            <person name="Hua S.X."/>
        </authorList>
    </citation>
    <scope>NUCLEOTIDE SEQUENCE [LARGE SCALE GENOMIC DNA]</scope>
    <source>
        <strain evidence="6 7">Zn</strain>
    </source>
</reference>